<dbReference type="InterPro" id="IPR043858">
    <property type="entry name" value="DUF5820"/>
</dbReference>
<evidence type="ECO:0000313" key="1">
    <source>
        <dbReference type="EMBL" id="GGL53583.1"/>
    </source>
</evidence>
<comment type="caution">
    <text evidence="1">The sequence shown here is derived from an EMBL/GenBank/DDBJ whole genome shotgun (WGS) entry which is preliminary data.</text>
</comment>
<protein>
    <submittedName>
        <fullName evidence="1">Uncharacterized protein</fullName>
    </submittedName>
</protein>
<dbReference type="AlphaFoldDB" id="A0A830FJR4"/>
<reference evidence="1" key="1">
    <citation type="journal article" date="2014" name="Int. J. Syst. Evol. Microbiol.">
        <title>Complete genome sequence of Corynebacterium casei LMG S-19264T (=DSM 44701T), isolated from a smear-ripened cheese.</title>
        <authorList>
            <consortium name="US DOE Joint Genome Institute (JGI-PGF)"/>
            <person name="Walter F."/>
            <person name="Albersmeier A."/>
            <person name="Kalinowski J."/>
            <person name="Ruckert C."/>
        </authorList>
    </citation>
    <scope>NUCLEOTIDE SEQUENCE</scope>
    <source>
        <strain evidence="1">JCM 19596</strain>
    </source>
</reference>
<dbReference type="RefSeq" id="WP_188976397.1">
    <property type="nucleotide sequence ID" value="NZ_BMPG01000001.1"/>
</dbReference>
<accession>A0A830FJR4</accession>
<organism evidence="1 2">
    <name type="scientific">Halocalculus aciditolerans</name>
    <dbReference type="NCBI Taxonomy" id="1383812"/>
    <lineage>
        <taxon>Archaea</taxon>
        <taxon>Methanobacteriati</taxon>
        <taxon>Methanobacteriota</taxon>
        <taxon>Stenosarchaea group</taxon>
        <taxon>Halobacteria</taxon>
        <taxon>Halobacteriales</taxon>
        <taxon>Halobacteriaceae</taxon>
        <taxon>Halocalculus</taxon>
    </lineage>
</organism>
<proteinExistence type="predicted"/>
<dbReference type="OrthoDB" id="202378at2157"/>
<dbReference type="Proteomes" id="UP000607197">
    <property type="component" value="Unassembled WGS sequence"/>
</dbReference>
<dbReference type="EMBL" id="BMPG01000001">
    <property type="protein sequence ID" value="GGL53583.1"/>
    <property type="molecule type" value="Genomic_DNA"/>
</dbReference>
<name>A0A830FJR4_9EURY</name>
<dbReference type="Pfam" id="PF19137">
    <property type="entry name" value="DUF5820"/>
    <property type="match status" value="1"/>
</dbReference>
<sequence>MSDGDAWDALPESWVVWSDADDGRAVLVFRPDVFDGDAYPAACLPTVYVSQRPPERRMRGPGAESDRWFVSLTLEPEVRVREVEADFDSRDAAVDAAIALASAFAAGDVDYRSAYQVPREDYFDALDDLTD</sequence>
<reference evidence="1" key="2">
    <citation type="submission" date="2020-09" db="EMBL/GenBank/DDBJ databases">
        <authorList>
            <person name="Sun Q."/>
            <person name="Ohkuma M."/>
        </authorList>
    </citation>
    <scope>NUCLEOTIDE SEQUENCE</scope>
    <source>
        <strain evidence="1">JCM 19596</strain>
    </source>
</reference>
<evidence type="ECO:0000313" key="2">
    <source>
        <dbReference type="Proteomes" id="UP000607197"/>
    </source>
</evidence>
<gene>
    <name evidence="1" type="ORF">GCM10009039_09730</name>
</gene>
<keyword evidence="2" id="KW-1185">Reference proteome</keyword>